<keyword evidence="2 6" id="KW-0396">Initiation factor</keyword>
<dbReference type="PANTHER" id="PTHR10938">
    <property type="entry name" value="TRANSLATION INITIATION FACTOR IF-3"/>
    <property type="match status" value="1"/>
</dbReference>
<evidence type="ECO:0000256" key="3">
    <source>
        <dbReference type="ARBA" id="ARBA00022917"/>
    </source>
</evidence>
<feature type="region of interest" description="Disordered" evidence="4">
    <location>
        <begin position="26"/>
        <end position="84"/>
    </location>
</feature>
<dbReference type="Gene3D" id="3.30.110.10">
    <property type="entry name" value="Translation initiation factor 3 (IF-3), C-terminal domain"/>
    <property type="match status" value="1"/>
</dbReference>
<evidence type="ECO:0000313" key="7">
    <source>
        <dbReference type="Proteomes" id="UP000077115"/>
    </source>
</evidence>
<dbReference type="AlphaFoldDB" id="A0A177WIL3"/>
<evidence type="ECO:0000259" key="5">
    <source>
        <dbReference type="Pfam" id="PF00707"/>
    </source>
</evidence>
<dbReference type="EMBL" id="DS022303">
    <property type="protein sequence ID" value="OAJ39642.1"/>
    <property type="molecule type" value="Genomic_DNA"/>
</dbReference>
<dbReference type="GO" id="GO:0043022">
    <property type="term" value="F:ribosome binding"/>
    <property type="evidence" value="ECO:0007669"/>
    <property type="project" value="TreeGrafter"/>
</dbReference>
<protein>
    <submittedName>
        <fullName evidence="6">Translation initiation factor IF-3 domain-containing protein</fullName>
    </submittedName>
</protein>
<dbReference type="PANTHER" id="PTHR10938:SF0">
    <property type="entry name" value="TRANSLATION INITIATION FACTOR IF-3, MITOCHONDRIAL"/>
    <property type="match status" value="1"/>
</dbReference>
<accession>A0A177WIL3</accession>
<dbReference type="OrthoDB" id="21573at2759"/>
<feature type="domain" description="Translation initiation factor 3 C-terminal" evidence="5">
    <location>
        <begin position="86"/>
        <end position="162"/>
    </location>
</feature>
<feature type="compositionally biased region" description="Basic residues" evidence="4">
    <location>
        <begin position="72"/>
        <end position="81"/>
    </location>
</feature>
<dbReference type="STRING" id="403673.A0A177WIL3"/>
<comment type="similarity">
    <text evidence="1">Belongs to the IF-3 family.</text>
</comment>
<dbReference type="VEuPathDB" id="FungiDB:BDEG_23474"/>
<dbReference type="GO" id="GO:0003743">
    <property type="term" value="F:translation initiation factor activity"/>
    <property type="evidence" value="ECO:0007669"/>
    <property type="project" value="UniProtKB-KW"/>
</dbReference>
<dbReference type="InterPro" id="IPR036788">
    <property type="entry name" value="T_IF-3_C_sf"/>
</dbReference>
<evidence type="ECO:0000313" key="6">
    <source>
        <dbReference type="EMBL" id="OAJ39642.1"/>
    </source>
</evidence>
<proteinExistence type="inferred from homology"/>
<dbReference type="Pfam" id="PF00707">
    <property type="entry name" value="IF3_C"/>
    <property type="match status" value="1"/>
</dbReference>
<dbReference type="GO" id="GO:0005739">
    <property type="term" value="C:mitochondrion"/>
    <property type="evidence" value="ECO:0007669"/>
    <property type="project" value="TreeGrafter"/>
</dbReference>
<name>A0A177WIL3_BATDL</name>
<dbReference type="Proteomes" id="UP000077115">
    <property type="component" value="Unassembled WGS sequence"/>
</dbReference>
<dbReference type="GO" id="GO:0070124">
    <property type="term" value="P:mitochondrial translational initiation"/>
    <property type="evidence" value="ECO:0007669"/>
    <property type="project" value="TreeGrafter"/>
</dbReference>
<organism evidence="6 7">
    <name type="scientific">Batrachochytrium dendrobatidis (strain JEL423)</name>
    <dbReference type="NCBI Taxonomy" id="403673"/>
    <lineage>
        <taxon>Eukaryota</taxon>
        <taxon>Fungi</taxon>
        <taxon>Fungi incertae sedis</taxon>
        <taxon>Chytridiomycota</taxon>
        <taxon>Chytridiomycota incertae sedis</taxon>
        <taxon>Chytridiomycetes</taxon>
        <taxon>Rhizophydiales</taxon>
        <taxon>Rhizophydiales incertae sedis</taxon>
        <taxon>Batrachochytrium</taxon>
    </lineage>
</organism>
<feature type="compositionally biased region" description="Polar residues" evidence="4">
    <location>
        <begin position="47"/>
        <end position="71"/>
    </location>
</feature>
<dbReference type="GO" id="GO:0032790">
    <property type="term" value="P:ribosome disassembly"/>
    <property type="evidence" value="ECO:0007669"/>
    <property type="project" value="TreeGrafter"/>
</dbReference>
<reference evidence="6 7" key="2">
    <citation type="submission" date="2016-05" db="EMBL/GenBank/DDBJ databases">
        <title>Lineage-specific infection strategies underlie the spectrum of fungal disease in amphibians.</title>
        <authorList>
            <person name="Cuomo C.A."/>
            <person name="Farrer R.A."/>
            <person name="James T."/>
            <person name="Longcore J."/>
            <person name="Birren B."/>
        </authorList>
    </citation>
    <scope>NUCLEOTIDE SEQUENCE [LARGE SCALE GENOMIC DNA]</scope>
    <source>
        <strain evidence="6 7">JEL423</strain>
    </source>
</reference>
<keyword evidence="3" id="KW-0648">Protein biosynthesis</keyword>
<dbReference type="InterPro" id="IPR019815">
    <property type="entry name" value="Translation_initiation_fac_3_C"/>
</dbReference>
<dbReference type="SUPFAM" id="SSF55200">
    <property type="entry name" value="Translation initiation factor IF3, C-terminal domain"/>
    <property type="match status" value="1"/>
</dbReference>
<reference evidence="6 7" key="1">
    <citation type="submission" date="2006-10" db="EMBL/GenBank/DDBJ databases">
        <title>The Genome Sequence of Batrachochytrium dendrobatidis JEL423.</title>
        <authorList>
            <consortium name="The Broad Institute Genome Sequencing Platform"/>
            <person name="Birren B."/>
            <person name="Lander E."/>
            <person name="Galagan J."/>
            <person name="Cuomo C."/>
            <person name="Devon K."/>
            <person name="Jaffe D."/>
            <person name="Butler J."/>
            <person name="Alvarez P."/>
            <person name="Gnerre S."/>
            <person name="Grabherr M."/>
            <person name="Kleber M."/>
            <person name="Mauceli E."/>
            <person name="Brockman W."/>
            <person name="Young S."/>
            <person name="LaButti K."/>
            <person name="Sykes S."/>
            <person name="DeCaprio D."/>
            <person name="Crawford M."/>
            <person name="Koehrsen M."/>
            <person name="Engels R."/>
            <person name="Montgomery P."/>
            <person name="Pearson M."/>
            <person name="Howarth C."/>
            <person name="Larson L."/>
            <person name="White J."/>
            <person name="O'Leary S."/>
            <person name="Kodira C."/>
            <person name="Zeng Q."/>
            <person name="Yandava C."/>
            <person name="Alvarado L."/>
            <person name="Longcore J."/>
            <person name="James T."/>
        </authorList>
    </citation>
    <scope>NUCLEOTIDE SEQUENCE [LARGE SCALE GENOMIC DNA]</scope>
    <source>
        <strain evidence="6 7">JEL423</strain>
    </source>
</reference>
<sequence length="165" mass="18337">MTVAKAMTQMDVLTQDLILINSKKEPPVCKIVSKNPPKPTPSHESKSVTASKDSSLDATNDTRANALNQPTKKAKPTKKRSGIVEKELEINSTIDQHDFQIKMNKGRELLGKGYRLKLTVTERGNRESTNIVQSILERLAEDGKLKNAPTASKKKIIFILDSKKQ</sequence>
<evidence type="ECO:0000256" key="2">
    <source>
        <dbReference type="ARBA" id="ARBA00022540"/>
    </source>
</evidence>
<evidence type="ECO:0000256" key="1">
    <source>
        <dbReference type="ARBA" id="ARBA00005439"/>
    </source>
</evidence>
<evidence type="ECO:0000256" key="4">
    <source>
        <dbReference type="SAM" id="MobiDB-lite"/>
    </source>
</evidence>
<dbReference type="InterPro" id="IPR001288">
    <property type="entry name" value="Translation_initiation_fac_3"/>
</dbReference>
<gene>
    <name evidence="6" type="ORF">BDEG_23474</name>
</gene>